<dbReference type="Proteomes" id="UP000267606">
    <property type="component" value="Unassembled WGS sequence"/>
</dbReference>
<evidence type="ECO:0000313" key="3">
    <source>
        <dbReference type="Proteomes" id="UP000267606"/>
    </source>
</evidence>
<keyword evidence="3" id="KW-1185">Reference proteome</keyword>
<reference evidence="2 3" key="2">
    <citation type="submission" date="2018-11" db="EMBL/GenBank/DDBJ databases">
        <authorList>
            <consortium name="Pathogen Informatics"/>
        </authorList>
    </citation>
    <scope>NUCLEOTIDE SEQUENCE [LARGE SCALE GENOMIC DNA]</scope>
</reference>
<sequence length="77" mass="8461">MINAADPTKTLSMGFGFITFYKPEDAQQAVKEMQGVLLDGHCLILKLSHREVVSDKIIARKGVDELEQGEATKVVSI</sequence>
<dbReference type="GO" id="GO:0003723">
    <property type="term" value="F:RNA binding"/>
    <property type="evidence" value="ECO:0007669"/>
    <property type="project" value="InterPro"/>
</dbReference>
<evidence type="ECO:0000259" key="1">
    <source>
        <dbReference type="Pfam" id="PF00076"/>
    </source>
</evidence>
<proteinExistence type="predicted"/>
<dbReference type="AlphaFoldDB" id="A0A183HS92"/>
<dbReference type="InterPro" id="IPR000504">
    <property type="entry name" value="RRM_dom"/>
</dbReference>
<dbReference type="WBParaSite" id="OFLC_0001035301-mRNA-1">
    <property type="protein sequence ID" value="OFLC_0001035301-mRNA-1"/>
    <property type="gene ID" value="OFLC_0001035301"/>
</dbReference>
<dbReference type="SUPFAM" id="SSF54928">
    <property type="entry name" value="RNA-binding domain, RBD"/>
    <property type="match status" value="1"/>
</dbReference>
<protein>
    <submittedName>
        <fullName evidence="4">RRM domain-containing protein</fullName>
    </submittedName>
</protein>
<accession>A0A183HS92</accession>
<dbReference type="InterPro" id="IPR035979">
    <property type="entry name" value="RBD_domain_sf"/>
</dbReference>
<dbReference type="EMBL" id="UZAJ01013714">
    <property type="protein sequence ID" value="VDO67822.1"/>
    <property type="molecule type" value="Genomic_DNA"/>
</dbReference>
<dbReference type="Gene3D" id="3.30.70.330">
    <property type="match status" value="1"/>
</dbReference>
<dbReference type="Pfam" id="PF00076">
    <property type="entry name" value="RRM_1"/>
    <property type="match status" value="1"/>
</dbReference>
<organism evidence="4">
    <name type="scientific">Onchocerca flexuosa</name>
    <dbReference type="NCBI Taxonomy" id="387005"/>
    <lineage>
        <taxon>Eukaryota</taxon>
        <taxon>Metazoa</taxon>
        <taxon>Ecdysozoa</taxon>
        <taxon>Nematoda</taxon>
        <taxon>Chromadorea</taxon>
        <taxon>Rhabditida</taxon>
        <taxon>Spirurina</taxon>
        <taxon>Spiruromorpha</taxon>
        <taxon>Filarioidea</taxon>
        <taxon>Onchocercidae</taxon>
        <taxon>Onchocerca</taxon>
    </lineage>
</organism>
<reference evidence="4" key="1">
    <citation type="submission" date="2016-06" db="UniProtKB">
        <authorList>
            <consortium name="WormBaseParasite"/>
        </authorList>
    </citation>
    <scope>IDENTIFICATION</scope>
</reference>
<name>A0A183HS92_9BILA</name>
<evidence type="ECO:0000313" key="2">
    <source>
        <dbReference type="EMBL" id="VDO67822.1"/>
    </source>
</evidence>
<evidence type="ECO:0000313" key="4">
    <source>
        <dbReference type="WBParaSite" id="OFLC_0001035301-mRNA-1"/>
    </source>
</evidence>
<dbReference type="InterPro" id="IPR012677">
    <property type="entry name" value="Nucleotide-bd_a/b_plait_sf"/>
</dbReference>
<feature type="domain" description="RRM" evidence="1">
    <location>
        <begin position="9"/>
        <end position="43"/>
    </location>
</feature>
<gene>
    <name evidence="2" type="ORF">OFLC_LOCUS10354</name>
</gene>
<dbReference type="STRING" id="387005.A0A183HS92"/>